<organism evidence="7 8">
    <name type="scientific">Pullulanibacillus camelliae</name>
    <dbReference type="NCBI Taxonomy" id="1707096"/>
    <lineage>
        <taxon>Bacteria</taxon>
        <taxon>Bacillati</taxon>
        <taxon>Bacillota</taxon>
        <taxon>Bacilli</taxon>
        <taxon>Bacillales</taxon>
        <taxon>Sporolactobacillaceae</taxon>
        <taxon>Pullulanibacillus</taxon>
    </lineage>
</organism>
<comment type="similarity">
    <text evidence="4">Belongs to the fabD family.</text>
</comment>
<evidence type="ECO:0000259" key="6">
    <source>
        <dbReference type="SMART" id="SM00827"/>
    </source>
</evidence>
<reference evidence="7" key="2">
    <citation type="submission" date="2020-09" db="EMBL/GenBank/DDBJ databases">
        <authorList>
            <person name="Sun Q."/>
            <person name="Zhou Y."/>
        </authorList>
    </citation>
    <scope>NUCLEOTIDE SEQUENCE</scope>
    <source>
        <strain evidence="7">CGMCC 1.15371</strain>
    </source>
</reference>
<name>A0A8J2VPB6_9BACL</name>
<evidence type="ECO:0000256" key="4">
    <source>
        <dbReference type="PIRNR" id="PIRNR000446"/>
    </source>
</evidence>
<dbReference type="PANTHER" id="PTHR42681">
    <property type="entry name" value="MALONYL-COA-ACYL CARRIER PROTEIN TRANSACYLASE, MITOCHONDRIAL"/>
    <property type="match status" value="1"/>
</dbReference>
<accession>A0A8J2VPB6</accession>
<feature type="domain" description="Malonyl-CoA:ACP transacylase (MAT)" evidence="6">
    <location>
        <begin position="7"/>
        <end position="314"/>
    </location>
</feature>
<dbReference type="PIRSF" id="PIRSF000446">
    <property type="entry name" value="Mct"/>
    <property type="match status" value="1"/>
</dbReference>
<dbReference type="FunFam" id="3.30.70.250:FF:000001">
    <property type="entry name" value="Malonyl CoA-acyl carrier protein transacylase"/>
    <property type="match status" value="1"/>
</dbReference>
<dbReference type="SUPFAM" id="SSF52151">
    <property type="entry name" value="FabD/lysophospholipase-like"/>
    <property type="match status" value="1"/>
</dbReference>
<gene>
    <name evidence="7" type="primary">fabD</name>
    <name evidence="7" type="ORF">GCM10011391_20830</name>
</gene>
<evidence type="ECO:0000256" key="1">
    <source>
        <dbReference type="ARBA" id="ARBA00022679"/>
    </source>
</evidence>
<keyword evidence="2 4" id="KW-0012">Acyltransferase</keyword>
<dbReference type="Proteomes" id="UP000628775">
    <property type="component" value="Unassembled WGS sequence"/>
</dbReference>
<dbReference type="InterPro" id="IPR016035">
    <property type="entry name" value="Acyl_Trfase/lysoPLipase"/>
</dbReference>
<dbReference type="InterPro" id="IPR004410">
    <property type="entry name" value="Malonyl_CoA-ACP_transAc_FabD"/>
</dbReference>
<comment type="caution">
    <text evidence="7">The sequence shown here is derived from an EMBL/GenBank/DDBJ whole genome shotgun (WGS) entry which is preliminary data.</text>
</comment>
<evidence type="ECO:0000256" key="3">
    <source>
        <dbReference type="ARBA" id="ARBA00048462"/>
    </source>
</evidence>
<dbReference type="GO" id="GO:0006633">
    <property type="term" value="P:fatty acid biosynthetic process"/>
    <property type="evidence" value="ECO:0007669"/>
    <property type="project" value="TreeGrafter"/>
</dbReference>
<feature type="active site" evidence="5">
    <location>
        <position position="91"/>
    </location>
</feature>
<dbReference type="Gene3D" id="3.30.70.250">
    <property type="entry name" value="Malonyl-CoA ACP transacylase, ACP-binding"/>
    <property type="match status" value="1"/>
</dbReference>
<dbReference type="Pfam" id="PF00698">
    <property type="entry name" value="Acyl_transf_1"/>
    <property type="match status" value="1"/>
</dbReference>
<reference evidence="7" key="1">
    <citation type="journal article" date="2014" name="Int. J. Syst. Evol. Microbiol.">
        <title>Complete genome sequence of Corynebacterium casei LMG S-19264T (=DSM 44701T), isolated from a smear-ripened cheese.</title>
        <authorList>
            <consortium name="US DOE Joint Genome Institute (JGI-PGF)"/>
            <person name="Walter F."/>
            <person name="Albersmeier A."/>
            <person name="Kalinowski J."/>
            <person name="Ruckert C."/>
        </authorList>
    </citation>
    <scope>NUCLEOTIDE SEQUENCE</scope>
    <source>
        <strain evidence="7">CGMCC 1.15371</strain>
    </source>
</reference>
<keyword evidence="8" id="KW-1185">Reference proteome</keyword>
<dbReference type="InterPro" id="IPR001227">
    <property type="entry name" value="Ac_transferase_dom_sf"/>
</dbReference>
<keyword evidence="1 4" id="KW-0808">Transferase</keyword>
<proteinExistence type="inferred from homology"/>
<dbReference type="NCBIfam" id="TIGR00128">
    <property type="entry name" value="fabD"/>
    <property type="match status" value="1"/>
</dbReference>
<sequence length="315" mass="33081">MGKVAFIFPGQGSQFVGMGKDLIEQNDKARTYFEKADEKLGMGLTEIILNGPEDVLTRTENTQPALLTVSAALQALLQDEGIVPDFVAGHSLGEYSALVAAGSMTFDDAVYAVRHRGLLMDEAVPAGQGAMAAVLGLKADSLAAVCKAVSDAGDTVQLANLNSSSQIVISGTATGVEKASERAKDAGAKRVIPLNVSGPFHSELMRPAAAKFQSVLEAAEIQAAKIPVVANVTADTVTDSQVIQELLIQQLYSPVRWAESVQKLIDLGVDTFVEVGPGKVLSGLVKKVDRKATIHAVGDLETLQQAVESLKRGEG</sequence>
<evidence type="ECO:0000313" key="8">
    <source>
        <dbReference type="Proteomes" id="UP000628775"/>
    </source>
</evidence>
<dbReference type="GO" id="GO:0005829">
    <property type="term" value="C:cytosol"/>
    <property type="evidence" value="ECO:0007669"/>
    <property type="project" value="TreeGrafter"/>
</dbReference>
<dbReference type="Gene3D" id="3.40.366.10">
    <property type="entry name" value="Malonyl-Coenzyme A Acyl Carrier Protein, domain 2"/>
    <property type="match status" value="1"/>
</dbReference>
<dbReference type="PANTHER" id="PTHR42681:SF1">
    <property type="entry name" value="MALONYL-COA-ACYL CARRIER PROTEIN TRANSACYLASE, MITOCHONDRIAL"/>
    <property type="match status" value="1"/>
</dbReference>
<dbReference type="EMBL" id="BMIR01000008">
    <property type="protein sequence ID" value="GGE41916.1"/>
    <property type="molecule type" value="Genomic_DNA"/>
</dbReference>
<dbReference type="InterPro" id="IPR050858">
    <property type="entry name" value="Mal-CoA-ACP_Trans/PKS_FabD"/>
</dbReference>
<evidence type="ECO:0000313" key="7">
    <source>
        <dbReference type="EMBL" id="GGE41916.1"/>
    </source>
</evidence>
<evidence type="ECO:0000256" key="2">
    <source>
        <dbReference type="ARBA" id="ARBA00023315"/>
    </source>
</evidence>
<evidence type="ECO:0000256" key="5">
    <source>
        <dbReference type="PIRSR" id="PIRSR000446-1"/>
    </source>
</evidence>
<dbReference type="AlphaFoldDB" id="A0A8J2VPB6"/>
<comment type="catalytic activity">
    <reaction evidence="3 4">
        <text>holo-[ACP] + malonyl-CoA = malonyl-[ACP] + CoA</text>
        <dbReference type="Rhea" id="RHEA:41792"/>
        <dbReference type="Rhea" id="RHEA-COMP:9623"/>
        <dbReference type="Rhea" id="RHEA-COMP:9685"/>
        <dbReference type="ChEBI" id="CHEBI:57287"/>
        <dbReference type="ChEBI" id="CHEBI:57384"/>
        <dbReference type="ChEBI" id="CHEBI:64479"/>
        <dbReference type="ChEBI" id="CHEBI:78449"/>
        <dbReference type="EC" id="2.3.1.39"/>
    </reaction>
</comment>
<dbReference type="GO" id="GO:0004314">
    <property type="term" value="F:[acyl-carrier-protein] S-malonyltransferase activity"/>
    <property type="evidence" value="ECO:0007669"/>
    <property type="project" value="UniProtKB-EC"/>
</dbReference>
<feature type="active site" evidence="5">
    <location>
        <position position="201"/>
    </location>
</feature>
<dbReference type="RefSeq" id="WP_188693219.1">
    <property type="nucleotide sequence ID" value="NZ_BMIR01000008.1"/>
</dbReference>
<protein>
    <recommendedName>
        <fullName evidence="4">Malonyl CoA-acyl carrier protein transacylase</fullName>
        <ecNumber evidence="4">2.3.1.39</ecNumber>
    </recommendedName>
</protein>
<dbReference type="InterPro" id="IPR024925">
    <property type="entry name" value="Malonyl_CoA-ACP_transAc"/>
</dbReference>
<dbReference type="EC" id="2.3.1.39" evidence="4"/>
<dbReference type="SMART" id="SM00827">
    <property type="entry name" value="PKS_AT"/>
    <property type="match status" value="1"/>
</dbReference>
<dbReference type="InterPro" id="IPR016036">
    <property type="entry name" value="Malonyl_transacylase_ACP-bd"/>
</dbReference>
<dbReference type="SUPFAM" id="SSF55048">
    <property type="entry name" value="Probable ACP-binding domain of malonyl-CoA ACP transacylase"/>
    <property type="match status" value="1"/>
</dbReference>
<dbReference type="InterPro" id="IPR014043">
    <property type="entry name" value="Acyl_transferase_dom"/>
</dbReference>